<feature type="non-terminal residue" evidence="1">
    <location>
        <position position="239"/>
    </location>
</feature>
<evidence type="ECO:0000313" key="2">
    <source>
        <dbReference type="Proteomes" id="UP001189429"/>
    </source>
</evidence>
<organism evidence="1 2">
    <name type="scientific">Prorocentrum cordatum</name>
    <dbReference type="NCBI Taxonomy" id="2364126"/>
    <lineage>
        <taxon>Eukaryota</taxon>
        <taxon>Sar</taxon>
        <taxon>Alveolata</taxon>
        <taxon>Dinophyceae</taxon>
        <taxon>Prorocentrales</taxon>
        <taxon>Prorocentraceae</taxon>
        <taxon>Prorocentrum</taxon>
    </lineage>
</organism>
<name>A0ABN9R875_9DINO</name>
<sequence length="239" mass="25666">HEDVEVIWIGSDREAGKNDGEQLPAVPSFPQLVDSEVPSCPQMVDGQSKEELSKEAEVKEQGGATISRRAKDLCGATLVAVGVECANRVSGLLDADNDGQMQQVIEQAPEAAAFVGVPAQEANEDEKYKHEDDYDRCEVQLRAHHDLEAAVKVKASALTADVDDCVAEAVQGSGHFDEVPDVGGSAMGATRAELIEQIRAMPRRDGLLDTSSTEKLHAILTFRSLRRDNAHLQELGGGP</sequence>
<gene>
    <name evidence="1" type="ORF">PCOR1329_LOCUS18509</name>
</gene>
<dbReference type="Proteomes" id="UP001189429">
    <property type="component" value="Unassembled WGS sequence"/>
</dbReference>
<feature type="non-terminal residue" evidence="1">
    <location>
        <position position="1"/>
    </location>
</feature>
<keyword evidence="2" id="KW-1185">Reference proteome</keyword>
<accession>A0ABN9R875</accession>
<comment type="caution">
    <text evidence="1">The sequence shown here is derived from an EMBL/GenBank/DDBJ whole genome shotgun (WGS) entry which is preliminary data.</text>
</comment>
<evidence type="ECO:0000313" key="1">
    <source>
        <dbReference type="EMBL" id="CAK0815082.1"/>
    </source>
</evidence>
<dbReference type="EMBL" id="CAUYUJ010005820">
    <property type="protein sequence ID" value="CAK0815082.1"/>
    <property type="molecule type" value="Genomic_DNA"/>
</dbReference>
<protein>
    <submittedName>
        <fullName evidence="1">Uncharacterized protein</fullName>
    </submittedName>
</protein>
<reference evidence="1" key="1">
    <citation type="submission" date="2023-10" db="EMBL/GenBank/DDBJ databases">
        <authorList>
            <person name="Chen Y."/>
            <person name="Shah S."/>
            <person name="Dougan E. K."/>
            <person name="Thang M."/>
            <person name="Chan C."/>
        </authorList>
    </citation>
    <scope>NUCLEOTIDE SEQUENCE [LARGE SCALE GENOMIC DNA]</scope>
</reference>
<proteinExistence type="predicted"/>